<evidence type="ECO:0008006" key="3">
    <source>
        <dbReference type="Google" id="ProtNLM"/>
    </source>
</evidence>
<organism evidence="1">
    <name type="scientific">marine sediment metagenome</name>
    <dbReference type="NCBI Taxonomy" id="412755"/>
    <lineage>
        <taxon>unclassified sequences</taxon>
        <taxon>metagenomes</taxon>
        <taxon>ecological metagenomes</taxon>
    </lineage>
</organism>
<protein>
    <recommendedName>
        <fullName evidence="3">Sulfotransferase domain-containing protein</fullName>
    </recommendedName>
</protein>
<evidence type="ECO:0000313" key="1">
    <source>
        <dbReference type="EMBL" id="KKL84894.1"/>
    </source>
</evidence>
<accession>A0A0F9FET3</accession>
<proteinExistence type="predicted"/>
<dbReference type="AlphaFoldDB" id="A0A0F9FET3"/>
<comment type="caution">
    <text evidence="1">The sequence shown here is derived from an EMBL/GenBank/DDBJ whole genome shotgun (WGS) entry which is preliminary data.</text>
</comment>
<evidence type="ECO:0000313" key="2">
    <source>
        <dbReference type="EMBL" id="KKL86114.1"/>
    </source>
</evidence>
<dbReference type="EMBL" id="LAZR01021210">
    <property type="protein sequence ID" value="KKL86114.1"/>
    <property type="molecule type" value="Genomic_DNA"/>
</dbReference>
<dbReference type="EMBL" id="LAZR01021568">
    <property type="protein sequence ID" value="KKL84894.1"/>
    <property type="molecule type" value="Genomic_DNA"/>
</dbReference>
<gene>
    <name evidence="2" type="ORF">LCGC14_1947940</name>
    <name evidence="1" type="ORF">LCGC14_1960200</name>
</gene>
<reference evidence="1" key="1">
    <citation type="journal article" date="2015" name="Nature">
        <title>Complex archaea that bridge the gap between prokaryotes and eukaryotes.</title>
        <authorList>
            <person name="Spang A."/>
            <person name="Saw J.H."/>
            <person name="Jorgensen S.L."/>
            <person name="Zaremba-Niedzwiedzka K."/>
            <person name="Martijn J."/>
            <person name="Lind A.E."/>
            <person name="van Eijk R."/>
            <person name="Schleper C."/>
            <person name="Guy L."/>
            <person name="Ettema T.J."/>
        </authorList>
    </citation>
    <scope>NUCLEOTIDE SEQUENCE</scope>
</reference>
<sequence>MNGLQHKNVIFTSMELGGIGWITSIISSIHKAMFGRSLKWNYEISRFEATRERRPLPRGWCTVWNALPKDLCVRDYDVVIGVQKNLMDAYYAHFLYKMHGIDTCFEWMWENQPSFFYVVKNNWLRLETDFSHEKYLQVSLDDLNTFTVETFGALLDHLGFPNEKRPNDAELFAIMLEAWFKKGNNSWVYLAGRLIELISRMRPHLIPTKVYRNWESFSNIGQGKYFEHDANLLRINELYLADLKLKEVE</sequence>
<name>A0A0F9FET3_9ZZZZ</name>